<dbReference type="Proteomes" id="UP000636453">
    <property type="component" value="Unassembled WGS sequence"/>
</dbReference>
<keyword evidence="1" id="KW-0573">Peptidoglycan synthesis</keyword>
<evidence type="ECO:0000313" key="4">
    <source>
        <dbReference type="EMBL" id="GHE24820.1"/>
    </source>
</evidence>
<dbReference type="GO" id="GO:0005737">
    <property type="term" value="C:cytoplasm"/>
    <property type="evidence" value="ECO:0007669"/>
    <property type="project" value="UniProtKB-UniRule"/>
</dbReference>
<comment type="function">
    <text evidence="1">Cell wall formation. Catalyzes epimerization of the terminal L-glutamate in UDP-N-acetyl-alpha-D-muramoyl-L-alanyl-L-glutamate.</text>
</comment>
<dbReference type="GO" id="GO:0051301">
    <property type="term" value="P:cell division"/>
    <property type="evidence" value="ECO:0007669"/>
    <property type="project" value="UniProtKB-KW"/>
</dbReference>
<dbReference type="AlphaFoldDB" id="A0A919D8G7"/>
<keyword evidence="1" id="KW-0131">Cell cycle</keyword>
<dbReference type="GO" id="GO:0016855">
    <property type="term" value="F:racemase and epimerase activity, acting on amino acids and derivatives"/>
    <property type="evidence" value="ECO:0007669"/>
    <property type="project" value="UniProtKB-UniRule"/>
</dbReference>
<gene>
    <name evidence="1" type="primary">murL</name>
    <name evidence="4" type="ORF">GCM10007167_00620</name>
</gene>
<dbReference type="NCBIfam" id="NF041275">
    <property type="entry name" value="MurL_Xanthmoales"/>
    <property type="match status" value="1"/>
</dbReference>
<dbReference type="InterPro" id="IPR043689">
    <property type="entry name" value="MurL"/>
</dbReference>
<name>A0A919D8G7_9GAMM</name>
<comment type="catalytic activity">
    <reaction evidence="1">
        <text>UDP-N-acetyl-alpha-D-muramoyl-L-alanyl-L-glutamate + ATP + H2O = UDP-N-acetyl-alpha-D-muramoyl-L-alanyl-D-glutamate + AMP + diphosphate + H(+)</text>
        <dbReference type="Rhea" id="RHEA:58812"/>
        <dbReference type="ChEBI" id="CHEBI:15377"/>
        <dbReference type="ChEBI" id="CHEBI:15378"/>
        <dbReference type="ChEBI" id="CHEBI:30616"/>
        <dbReference type="ChEBI" id="CHEBI:33019"/>
        <dbReference type="ChEBI" id="CHEBI:83900"/>
        <dbReference type="ChEBI" id="CHEBI:142725"/>
        <dbReference type="ChEBI" id="CHEBI:456215"/>
        <dbReference type="EC" id="5.1.1.23"/>
    </reaction>
</comment>
<dbReference type="GO" id="GO:0008360">
    <property type="term" value="P:regulation of cell shape"/>
    <property type="evidence" value="ECO:0007669"/>
    <property type="project" value="UniProtKB-KW"/>
</dbReference>
<evidence type="ECO:0000256" key="1">
    <source>
        <dbReference type="HAMAP-Rule" id="MF_02209"/>
    </source>
</evidence>
<sequence length="453" mass="50033">MTDWVFKRDAIRTFRFVRCGFDPATGVAELVYAFDDGPELVETITVPGAPFALEGARADAVRHALRLLHLIAGVSYYKAAVPEDIRIESYAIDADTAALLTSIYENGLGEFAYRNGLNLHGRIRFPVSADEDMRAGTLGLRPHALVAIGGGKDSLVTVEALREAGLPQTVVWVGGSQLIRACAERTGLPTLNIGRQLAPQLFEYNRQGAWNGHIPVTAVNSAILVLAAVLHGFDQVVFSNERSASYGSIIPGTGEVNHQWSKGWAFEDAFGAHVQARVAADLRYYSLLRPLSELAVARQFARTDRYDHHFSSCNRNFHILGERPVNRWCGVCPKCHFVFLALAPFMPKPRLVSIFGRNLLDEPAQMPGFDALLEYRDHKPFECVGEGRESRAAMAALAERPEWREDSIVERFAREIRPQLDAAGLALAPLLAPEGPHRIPPALWERVHAHFAA</sequence>
<dbReference type="Pfam" id="PF26298">
    <property type="entry name" value="MurL_epimerase_C"/>
    <property type="match status" value="1"/>
</dbReference>
<comment type="similarity">
    <text evidence="1">Belongs to the MurL family.</text>
</comment>
<evidence type="ECO:0000259" key="3">
    <source>
        <dbReference type="Pfam" id="PF26299"/>
    </source>
</evidence>
<dbReference type="InterPro" id="IPR053538">
    <property type="entry name" value="MurL_epimerase"/>
</dbReference>
<accession>A0A919D8G7</accession>
<protein>
    <recommendedName>
        <fullName evidence="1">UDP-N-acetyl-alpha-D-muramoyl-L-alanyl-L-glutamate epimerase</fullName>
        <ecNumber evidence="1">5.1.1.23</ecNumber>
    </recommendedName>
    <alternativeName>
        <fullName evidence="1">UDP-MurNAc-L-Ala-L-Glu epimerase</fullName>
    </alternativeName>
</protein>
<evidence type="ECO:0000313" key="5">
    <source>
        <dbReference type="Proteomes" id="UP000636453"/>
    </source>
</evidence>
<reference evidence="4" key="2">
    <citation type="submission" date="2020-09" db="EMBL/GenBank/DDBJ databases">
        <authorList>
            <person name="Sun Q."/>
            <person name="Kim S."/>
        </authorList>
    </citation>
    <scope>NUCLEOTIDE SEQUENCE</scope>
    <source>
        <strain evidence="4">KCTC 32020</strain>
    </source>
</reference>
<dbReference type="HAMAP" id="MF_02209">
    <property type="entry name" value="MurL"/>
    <property type="match status" value="1"/>
</dbReference>
<comment type="caution">
    <text evidence="4">The sequence shown here is derived from an EMBL/GenBank/DDBJ whole genome shotgun (WGS) entry which is preliminary data.</text>
</comment>
<dbReference type="GO" id="GO:0071555">
    <property type="term" value="P:cell wall organization"/>
    <property type="evidence" value="ECO:0007669"/>
    <property type="project" value="UniProtKB-KW"/>
</dbReference>
<dbReference type="OrthoDB" id="9768152at2"/>
<dbReference type="EC" id="5.1.1.23" evidence="1"/>
<dbReference type="InterPro" id="IPR058741">
    <property type="entry name" value="MurL_C"/>
</dbReference>
<feature type="domain" description="MurL N-terminal" evidence="3">
    <location>
        <begin position="6"/>
        <end position="287"/>
    </location>
</feature>
<organism evidence="4 5">
    <name type="scientific">Vulcaniibacterium thermophilum</name>
    <dbReference type="NCBI Taxonomy" id="1169913"/>
    <lineage>
        <taxon>Bacteria</taxon>
        <taxon>Pseudomonadati</taxon>
        <taxon>Pseudomonadota</taxon>
        <taxon>Gammaproteobacteria</taxon>
        <taxon>Lysobacterales</taxon>
        <taxon>Lysobacteraceae</taxon>
        <taxon>Vulcaniibacterium</taxon>
    </lineage>
</organism>
<keyword evidence="5" id="KW-1185">Reference proteome</keyword>
<feature type="domain" description="MurL C-terminal" evidence="2">
    <location>
        <begin position="310"/>
        <end position="420"/>
    </location>
</feature>
<dbReference type="EMBL" id="BNCF01000001">
    <property type="protein sequence ID" value="GHE24820.1"/>
    <property type="molecule type" value="Genomic_DNA"/>
</dbReference>
<proteinExistence type="inferred from homology"/>
<keyword evidence="1" id="KW-0961">Cell wall biogenesis/degradation</keyword>
<comment type="pathway">
    <text evidence="1">Cell wall biogenesis; peptidoglycan biosynthesis.</text>
</comment>
<reference evidence="4" key="1">
    <citation type="journal article" date="2014" name="Int. J. Syst. Evol. Microbiol.">
        <title>Complete genome sequence of Corynebacterium casei LMG S-19264T (=DSM 44701T), isolated from a smear-ripened cheese.</title>
        <authorList>
            <consortium name="US DOE Joint Genome Institute (JGI-PGF)"/>
            <person name="Walter F."/>
            <person name="Albersmeier A."/>
            <person name="Kalinowski J."/>
            <person name="Ruckert C."/>
        </authorList>
    </citation>
    <scope>NUCLEOTIDE SEQUENCE</scope>
    <source>
        <strain evidence="4">KCTC 32020</strain>
    </source>
</reference>
<dbReference type="Pfam" id="PF26299">
    <property type="entry name" value="MurL_N"/>
    <property type="match status" value="1"/>
</dbReference>
<keyword evidence="1" id="KW-0133">Cell shape</keyword>
<dbReference type="GO" id="GO:0009252">
    <property type="term" value="P:peptidoglycan biosynthetic process"/>
    <property type="evidence" value="ECO:0007669"/>
    <property type="project" value="UniProtKB-UniRule"/>
</dbReference>
<keyword evidence="1" id="KW-0413">Isomerase</keyword>
<dbReference type="InterPro" id="IPR058740">
    <property type="entry name" value="MurL_N"/>
</dbReference>
<dbReference type="RefSeq" id="WP_146471706.1">
    <property type="nucleotide sequence ID" value="NZ_BNCF01000001.1"/>
</dbReference>
<evidence type="ECO:0000259" key="2">
    <source>
        <dbReference type="Pfam" id="PF26298"/>
    </source>
</evidence>
<keyword evidence="1" id="KW-0132">Cell division</keyword>